<dbReference type="InterPro" id="IPR036365">
    <property type="entry name" value="PGBD-like_sf"/>
</dbReference>
<feature type="binding site" evidence="11">
    <location>
        <position position="213"/>
    </location>
    <ligand>
        <name>Zn(2+)</name>
        <dbReference type="ChEBI" id="CHEBI:29105"/>
        <label>1</label>
    </ligand>
</feature>
<comment type="cofactor">
    <cofactor evidence="11">
        <name>Zn(2+)</name>
        <dbReference type="ChEBI" id="CHEBI:29105"/>
    </cofactor>
    <text evidence="11">Binds 2 Zn(2+) ions per subunit.</text>
</comment>
<keyword evidence="15" id="KW-0812">Transmembrane</keyword>
<dbReference type="PANTHER" id="PTHR10201">
    <property type="entry name" value="MATRIX METALLOPROTEINASE"/>
    <property type="match status" value="1"/>
</dbReference>
<feature type="region of interest" description="Disordered" evidence="14">
    <location>
        <begin position="322"/>
        <end position="366"/>
    </location>
</feature>
<dbReference type="SMART" id="SM00235">
    <property type="entry name" value="ZnMc"/>
    <property type="match status" value="1"/>
</dbReference>
<feature type="compositionally biased region" description="Low complexity" evidence="14">
    <location>
        <begin position="342"/>
        <end position="358"/>
    </location>
</feature>
<evidence type="ECO:0000256" key="2">
    <source>
        <dbReference type="ARBA" id="ARBA00022670"/>
    </source>
</evidence>
<keyword evidence="15" id="KW-0472">Membrane</keyword>
<dbReference type="GO" id="GO:0030198">
    <property type="term" value="P:extracellular matrix organization"/>
    <property type="evidence" value="ECO:0007669"/>
    <property type="project" value="TreeGrafter"/>
</dbReference>
<dbReference type="InterPro" id="IPR036375">
    <property type="entry name" value="Hemopexin-like_dom_sf"/>
</dbReference>
<dbReference type="Pfam" id="PF00045">
    <property type="entry name" value="Hemopexin"/>
    <property type="match status" value="4"/>
</dbReference>
<comment type="caution">
    <text evidence="17">The sequence shown here is derived from an EMBL/GenBank/DDBJ whole genome shotgun (WGS) entry which is preliminary data.</text>
</comment>
<feature type="active site" evidence="9">
    <location>
        <position position="269"/>
    </location>
</feature>
<evidence type="ECO:0000256" key="5">
    <source>
        <dbReference type="ARBA" id="ARBA00022801"/>
    </source>
</evidence>
<dbReference type="CDD" id="cd00094">
    <property type="entry name" value="HX"/>
    <property type="match status" value="1"/>
</dbReference>
<feature type="binding site" evidence="10">
    <location>
        <position position="268"/>
    </location>
    <ligand>
        <name>Zn(2+)</name>
        <dbReference type="ChEBI" id="CHEBI:29105"/>
        <label>2</label>
        <note>catalytic</note>
    </ligand>
</feature>
<evidence type="ECO:0000256" key="7">
    <source>
        <dbReference type="ARBA" id="ARBA00023049"/>
    </source>
</evidence>
<dbReference type="GO" id="GO:0005615">
    <property type="term" value="C:extracellular space"/>
    <property type="evidence" value="ECO:0007669"/>
    <property type="project" value="TreeGrafter"/>
</dbReference>
<dbReference type="Proteomes" id="UP000886998">
    <property type="component" value="Unassembled WGS sequence"/>
</dbReference>
<comment type="cofactor">
    <cofactor evidence="11">
        <name>Ca(2+)</name>
        <dbReference type="ChEBI" id="CHEBI:29108"/>
    </cofactor>
    <text evidence="11">Can bind about 5 Ca(2+) ions per subunit.</text>
</comment>
<dbReference type="PROSITE" id="PS51642">
    <property type="entry name" value="HEMOPEXIN_2"/>
    <property type="match status" value="3"/>
</dbReference>
<dbReference type="InterPro" id="IPR021190">
    <property type="entry name" value="Pept_M10A"/>
</dbReference>
<proteinExistence type="inferred from homology"/>
<dbReference type="Pfam" id="PF01471">
    <property type="entry name" value="PG_binding_1"/>
    <property type="match status" value="1"/>
</dbReference>
<evidence type="ECO:0000256" key="6">
    <source>
        <dbReference type="ARBA" id="ARBA00022833"/>
    </source>
</evidence>
<keyword evidence="6 10" id="KW-0862">Zinc</keyword>
<keyword evidence="3 10" id="KW-0479">Metal-binding</keyword>
<evidence type="ECO:0000256" key="1">
    <source>
        <dbReference type="ARBA" id="ARBA00010370"/>
    </source>
</evidence>
<reference evidence="17" key="1">
    <citation type="submission" date="2020-08" db="EMBL/GenBank/DDBJ databases">
        <title>Multicomponent nature underlies the extraordinary mechanical properties of spider dragline silk.</title>
        <authorList>
            <person name="Kono N."/>
            <person name="Nakamura H."/>
            <person name="Mori M."/>
            <person name="Yoshida Y."/>
            <person name="Ohtoshi R."/>
            <person name="Malay A.D."/>
            <person name="Moran D.A.P."/>
            <person name="Tomita M."/>
            <person name="Numata K."/>
            <person name="Arakawa K."/>
        </authorList>
    </citation>
    <scope>NUCLEOTIDE SEQUENCE</scope>
</reference>
<dbReference type="FunFam" id="3.40.390.10:FF:000022">
    <property type="entry name" value="Matrix metalloproteinase 1, isoform C"/>
    <property type="match status" value="1"/>
</dbReference>
<feature type="binding site" evidence="11">
    <location>
        <position position="472"/>
    </location>
    <ligand>
        <name>Ca(2+)</name>
        <dbReference type="ChEBI" id="CHEBI:29108"/>
        <label>5</label>
    </ligand>
</feature>
<dbReference type="InterPro" id="IPR018487">
    <property type="entry name" value="Hemopexin-like_repeat"/>
</dbReference>
<feature type="binding site" description="in inhibited form" evidence="11">
    <location>
        <position position="131"/>
    </location>
    <ligand>
        <name>Zn(2+)</name>
        <dbReference type="ChEBI" id="CHEBI:29105"/>
        <label>2</label>
        <note>catalytic</note>
    </ligand>
</feature>
<feature type="transmembrane region" description="Helical" evidence="15">
    <location>
        <begin position="40"/>
        <end position="59"/>
    </location>
</feature>
<dbReference type="InterPro" id="IPR000585">
    <property type="entry name" value="Hemopexin-like_dom"/>
</dbReference>
<dbReference type="SUPFAM" id="SSF55486">
    <property type="entry name" value="Metalloproteases ('zincins'), catalytic domain"/>
    <property type="match status" value="1"/>
</dbReference>
<evidence type="ECO:0000256" key="11">
    <source>
        <dbReference type="PIRSR" id="PIRSR621190-2"/>
    </source>
</evidence>
<dbReference type="EMBL" id="BMAV01006929">
    <property type="protein sequence ID" value="GFY49272.1"/>
    <property type="molecule type" value="Genomic_DNA"/>
</dbReference>
<evidence type="ECO:0000313" key="18">
    <source>
        <dbReference type="Proteomes" id="UP000886998"/>
    </source>
</evidence>
<gene>
    <name evidence="17" type="primary">Mmp17</name>
    <name evidence="17" type="ORF">TNIN_331451</name>
</gene>
<feature type="repeat" description="Hemopexin" evidence="13">
    <location>
        <begin position="418"/>
        <end position="464"/>
    </location>
</feature>
<feature type="binding site" evidence="11">
    <location>
        <position position="221"/>
    </location>
    <ligand>
        <name>Ca(2+)</name>
        <dbReference type="ChEBI" id="CHEBI:29108"/>
        <label>3</label>
    </ligand>
</feature>
<feature type="compositionally biased region" description="Low complexity" evidence="14">
    <location>
        <begin position="324"/>
        <end position="333"/>
    </location>
</feature>
<dbReference type="GO" id="GO:0008270">
    <property type="term" value="F:zinc ion binding"/>
    <property type="evidence" value="ECO:0007669"/>
    <property type="project" value="InterPro"/>
</dbReference>
<keyword evidence="5" id="KW-0378">Hydrolase</keyword>
<dbReference type="PIRSF" id="PIRSF001191">
    <property type="entry name" value="Peptidase_M10A_matrix"/>
    <property type="match status" value="1"/>
</dbReference>
<evidence type="ECO:0000259" key="16">
    <source>
        <dbReference type="SMART" id="SM00235"/>
    </source>
</evidence>
<keyword evidence="4" id="KW-0677">Repeat</keyword>
<feature type="binding site" evidence="11">
    <location>
        <position position="286"/>
    </location>
    <ligand>
        <name>Zn(2+)</name>
        <dbReference type="ChEBI" id="CHEBI:29105"/>
        <label>2</label>
        <note>catalytic</note>
    </ligand>
</feature>
<dbReference type="SUPFAM" id="SSF47090">
    <property type="entry name" value="PGBD-like"/>
    <property type="match status" value="1"/>
</dbReference>
<dbReference type="FunFam" id="2.110.10.10:FF:000018">
    <property type="entry name" value="Matrix metallopeptidase 25b"/>
    <property type="match status" value="1"/>
</dbReference>
<dbReference type="InterPro" id="IPR002477">
    <property type="entry name" value="Peptidoglycan-bd-like"/>
</dbReference>
<keyword evidence="8" id="KW-0865">Zymogen</keyword>
<feature type="repeat" description="Hemopexin" evidence="13">
    <location>
        <begin position="466"/>
        <end position="514"/>
    </location>
</feature>
<comment type="similarity">
    <text evidence="1">Belongs to the peptidase M10A family.</text>
</comment>
<evidence type="ECO:0000256" key="3">
    <source>
        <dbReference type="ARBA" id="ARBA00022723"/>
    </source>
</evidence>
<dbReference type="InterPro" id="IPR001818">
    <property type="entry name" value="Pept_M10_metallopeptidase"/>
</dbReference>
<dbReference type="InterPro" id="IPR033739">
    <property type="entry name" value="M10A_MMP"/>
</dbReference>
<dbReference type="CDD" id="cd04278">
    <property type="entry name" value="ZnMc_MMP"/>
    <property type="match status" value="1"/>
</dbReference>
<dbReference type="GO" id="GO:0006508">
    <property type="term" value="P:proteolysis"/>
    <property type="evidence" value="ECO:0007669"/>
    <property type="project" value="UniProtKB-KW"/>
</dbReference>
<evidence type="ECO:0000256" key="13">
    <source>
        <dbReference type="PROSITE-ProRule" id="PRU01011"/>
    </source>
</evidence>
<feature type="domain" description="Peptidase metallopeptidase" evidence="16">
    <location>
        <begin position="150"/>
        <end position="313"/>
    </location>
</feature>
<feature type="binding site" evidence="10">
    <location>
        <position position="278"/>
    </location>
    <ligand>
        <name>Zn(2+)</name>
        <dbReference type="ChEBI" id="CHEBI:29105"/>
        <label>2</label>
        <note>catalytic</note>
    </ligand>
</feature>
<evidence type="ECO:0000256" key="15">
    <source>
        <dbReference type="SAM" id="Phobius"/>
    </source>
</evidence>
<keyword evidence="7" id="KW-0482">Metalloprotease</keyword>
<name>A0A8X6XAP9_9ARAC</name>
<feature type="binding site" evidence="11">
    <location>
        <position position="243"/>
    </location>
    <ligand>
        <name>Ca(2+)</name>
        <dbReference type="ChEBI" id="CHEBI:29108"/>
        <label>3</label>
    </ligand>
</feature>
<keyword evidence="2" id="KW-0645">Protease</keyword>
<feature type="binding site" evidence="11">
    <location>
        <position position="228"/>
    </location>
    <ligand>
        <name>Zn(2+)</name>
        <dbReference type="ChEBI" id="CHEBI:29105"/>
        <label>1</label>
    </ligand>
</feature>
<feature type="binding site" evidence="11">
    <location>
        <position position="518"/>
    </location>
    <ligand>
        <name>Ca(2+)</name>
        <dbReference type="ChEBI" id="CHEBI:29108"/>
        <label>4</label>
    </ligand>
</feature>
<feature type="binding site" evidence="11">
    <location>
        <position position="215"/>
    </location>
    <ligand>
        <name>Zn(2+)</name>
        <dbReference type="ChEBI" id="CHEBI:29105"/>
        <label>1</label>
    </ligand>
</feature>
<feature type="binding site" evidence="11">
    <location>
        <position position="375"/>
    </location>
    <ligand>
        <name>Ca(2+)</name>
        <dbReference type="ChEBI" id="CHEBI:29108"/>
        <label>5</label>
    </ligand>
</feature>
<dbReference type="SMART" id="SM00120">
    <property type="entry name" value="HX"/>
    <property type="match status" value="4"/>
</dbReference>
<evidence type="ECO:0000313" key="17">
    <source>
        <dbReference type="EMBL" id="GFY49272.1"/>
    </source>
</evidence>
<evidence type="ECO:0000256" key="10">
    <source>
        <dbReference type="PIRSR" id="PIRSR001191-2"/>
    </source>
</evidence>
<feature type="binding site" evidence="11">
    <location>
        <position position="241"/>
    </location>
    <ligand>
        <name>Zn(2+)</name>
        <dbReference type="ChEBI" id="CHEBI:29105"/>
        <label>1</label>
    </ligand>
</feature>
<dbReference type="PRINTS" id="PR00138">
    <property type="entry name" value="MATRIXIN"/>
</dbReference>
<feature type="modified residue" description="Phosphotyrosine; by PKDCC" evidence="12">
    <location>
        <position position="453"/>
    </location>
</feature>
<dbReference type="Pfam" id="PF00413">
    <property type="entry name" value="Peptidase_M10"/>
    <property type="match status" value="1"/>
</dbReference>
<sequence length="614" mass="69126">MCPYFGTESVRGKVSSNAAFFFVNKIENITRKACRFKRTIFFLTVALLGIVCQALPIIAPSKGNLSNSAVSQAVIYLTKYGYLPPSDPASGSLRTESQLREAISTMQLFGGLKPTGLIDEATLELMRRRRCGVSDVIPGGPYRVKRYAIQGQKWPNTNLSWSVKSRDSKADIRMVRSQLRKAFEVWSAASALTFEEVQGPSADILVSFLKGQHGDGYPFDGEGAVLAHAFFPGEGIGGDAHFDADERWLSSQPEDEDEGVNLFAVAAHEIGHSLGLSHSSTPGSLMFPYYQVMGEYFTLPKDDADGIRHLYGYKDLDSQPTMPSLTSTTVRTTSTRRGKFSTKQTTAKPRKAATTASPTPEPQIPDMCNTSIDAISVIRREIFIFKEKHFWRLNMNRTLRAGYPVSIGRFWHALPDDIERVDALYERPIDTKIVFFTGKKFWLFSANQLEPGYPRPLTDLGLPDDLERIDAALVWGHNGKTYFFSGKEYWKFDENEGRVELDYPRNINSWRGVPANIDAAFQWTDGNSYFFKGTKFWKFVDIKMRIQNKSPLDLGGFWFKCPGKSMEITQPVTTSRSPTFKAHVPNISPVLKISQIYWLVLLILSVHMRMQLNI</sequence>
<protein>
    <submittedName>
        <fullName evidence="17">Matrix metalloproteinase-17</fullName>
    </submittedName>
</protein>
<evidence type="ECO:0000256" key="9">
    <source>
        <dbReference type="PIRSR" id="PIRSR001191-1"/>
    </source>
</evidence>
<feature type="binding site" evidence="11">
    <location>
        <position position="239"/>
    </location>
    <ligand>
        <name>Ca(2+)</name>
        <dbReference type="ChEBI" id="CHEBI:29108"/>
        <label>2</label>
    </ligand>
</feature>
<dbReference type="InterPro" id="IPR024079">
    <property type="entry name" value="MetalloPept_cat_dom_sf"/>
</dbReference>
<feature type="repeat" description="Hemopexin" evidence="13">
    <location>
        <begin position="369"/>
        <end position="414"/>
    </location>
</feature>
<dbReference type="GO" id="GO:0004222">
    <property type="term" value="F:metalloendopeptidase activity"/>
    <property type="evidence" value="ECO:0007669"/>
    <property type="project" value="InterPro"/>
</dbReference>
<feature type="binding site" evidence="11">
    <location>
        <position position="237"/>
    </location>
    <ligand>
        <name>Ca(2+)</name>
        <dbReference type="ChEBI" id="CHEBI:29108"/>
        <label>2</label>
    </ligand>
</feature>
<feature type="binding site" evidence="11">
    <location>
        <position position="246"/>
    </location>
    <ligand>
        <name>Ca(2+)</name>
        <dbReference type="ChEBI" id="CHEBI:29108"/>
        <label>1</label>
    </ligand>
</feature>
<evidence type="ECO:0000256" key="4">
    <source>
        <dbReference type="ARBA" id="ARBA00022737"/>
    </source>
</evidence>
<evidence type="ECO:0000256" key="8">
    <source>
        <dbReference type="ARBA" id="ARBA00023145"/>
    </source>
</evidence>
<keyword evidence="18" id="KW-1185">Reference proteome</keyword>
<organism evidence="17 18">
    <name type="scientific">Trichonephila inaurata madagascariensis</name>
    <dbReference type="NCBI Taxonomy" id="2747483"/>
    <lineage>
        <taxon>Eukaryota</taxon>
        <taxon>Metazoa</taxon>
        <taxon>Ecdysozoa</taxon>
        <taxon>Arthropoda</taxon>
        <taxon>Chelicerata</taxon>
        <taxon>Arachnida</taxon>
        <taxon>Araneae</taxon>
        <taxon>Araneomorphae</taxon>
        <taxon>Entelegynae</taxon>
        <taxon>Araneoidea</taxon>
        <taxon>Nephilidae</taxon>
        <taxon>Trichonephila</taxon>
        <taxon>Trichonephila inaurata</taxon>
    </lineage>
</organism>
<keyword evidence="15" id="KW-1133">Transmembrane helix</keyword>
<dbReference type="Gene3D" id="2.110.10.10">
    <property type="entry name" value="Hemopexin-like domain"/>
    <property type="match status" value="1"/>
</dbReference>
<feature type="binding site" evidence="11">
    <location>
        <position position="373"/>
    </location>
    <ligand>
        <name>Ca(2+)</name>
        <dbReference type="ChEBI" id="CHEBI:29108"/>
        <label>4</label>
    </ligand>
</feature>
<feature type="binding site" evidence="11">
    <location>
        <position position="246"/>
    </location>
    <ligand>
        <name>Ca(2+)</name>
        <dbReference type="ChEBI" id="CHEBI:29108"/>
        <label>3</label>
    </ligand>
</feature>
<feature type="binding site" evidence="11">
    <location>
        <position position="203"/>
    </location>
    <ligand>
        <name>Ca(2+)</name>
        <dbReference type="ChEBI" id="CHEBI:29108"/>
        <label>2</label>
    </ligand>
</feature>
<dbReference type="InterPro" id="IPR006026">
    <property type="entry name" value="Peptidase_Metallo"/>
</dbReference>
<feature type="binding site" evidence="10">
    <location>
        <position position="272"/>
    </location>
    <ligand>
        <name>Zn(2+)</name>
        <dbReference type="ChEBI" id="CHEBI:29105"/>
        <label>2</label>
        <note>catalytic</note>
    </ligand>
</feature>
<feature type="binding site" evidence="11">
    <location>
        <position position="220"/>
    </location>
    <ligand>
        <name>Ca(2+)</name>
        <dbReference type="ChEBI" id="CHEBI:29108"/>
        <label>3</label>
    </ligand>
</feature>
<accession>A0A8X6XAP9</accession>
<dbReference type="OrthoDB" id="406838at2759"/>
<dbReference type="PANTHER" id="PTHR10201:SF308">
    <property type="entry name" value="MATRIX METALLOPROTEINASE 2"/>
    <property type="match status" value="1"/>
</dbReference>
<evidence type="ECO:0000256" key="14">
    <source>
        <dbReference type="SAM" id="MobiDB-lite"/>
    </source>
</evidence>
<dbReference type="AlphaFoldDB" id="A0A8X6XAP9"/>
<dbReference type="GO" id="GO:0030574">
    <property type="term" value="P:collagen catabolic process"/>
    <property type="evidence" value="ECO:0007669"/>
    <property type="project" value="TreeGrafter"/>
</dbReference>
<evidence type="ECO:0000256" key="12">
    <source>
        <dbReference type="PIRSR" id="PIRSR621190-4"/>
    </source>
</evidence>
<dbReference type="SUPFAM" id="SSF50923">
    <property type="entry name" value="Hemopexin-like domain"/>
    <property type="match status" value="1"/>
</dbReference>
<dbReference type="Gene3D" id="3.40.390.10">
    <property type="entry name" value="Collagenase (Catalytic Domain)"/>
    <property type="match status" value="1"/>
</dbReference>
<dbReference type="GO" id="GO:0031012">
    <property type="term" value="C:extracellular matrix"/>
    <property type="evidence" value="ECO:0007669"/>
    <property type="project" value="InterPro"/>
</dbReference>
<feature type="binding site" evidence="11">
    <location>
        <position position="422"/>
    </location>
    <ligand>
        <name>Ca(2+)</name>
        <dbReference type="ChEBI" id="CHEBI:29108"/>
        <label>4</label>
    </ligand>
</feature>
<keyword evidence="11" id="KW-0106">Calcium</keyword>